<dbReference type="PANTHER" id="PTHR30349:SF41">
    <property type="entry name" value="INTEGRASE_RECOMBINASE PROTEIN MJ0367-RELATED"/>
    <property type="match status" value="1"/>
</dbReference>
<dbReference type="Gene3D" id="1.10.443.10">
    <property type="entry name" value="Intergrase catalytic core"/>
    <property type="match status" value="1"/>
</dbReference>
<evidence type="ECO:0000313" key="9">
    <source>
        <dbReference type="Proteomes" id="UP000829517"/>
    </source>
</evidence>
<dbReference type="PROSITE" id="PS51900">
    <property type="entry name" value="CB"/>
    <property type="match status" value="1"/>
</dbReference>
<keyword evidence="9" id="KW-1185">Reference proteome</keyword>
<gene>
    <name evidence="8" type="ORF">JM658_06650</name>
</gene>
<dbReference type="InterPro" id="IPR011010">
    <property type="entry name" value="DNA_brk_join_enz"/>
</dbReference>
<feature type="domain" description="Core-binding (CB)" evidence="7">
    <location>
        <begin position="1"/>
        <end position="89"/>
    </location>
</feature>
<dbReference type="PANTHER" id="PTHR30349">
    <property type="entry name" value="PHAGE INTEGRASE-RELATED"/>
    <property type="match status" value="1"/>
</dbReference>
<dbReference type="RefSeq" id="WP_236958466.1">
    <property type="nucleotide sequence ID" value="NZ_JAETXX010000002.1"/>
</dbReference>
<dbReference type="Pfam" id="PF00589">
    <property type="entry name" value="Phage_integrase"/>
    <property type="match status" value="1"/>
</dbReference>
<dbReference type="InterPro" id="IPR004107">
    <property type="entry name" value="Integrase_SAM-like_N"/>
</dbReference>
<evidence type="ECO:0000256" key="3">
    <source>
        <dbReference type="ARBA" id="ARBA00023125"/>
    </source>
</evidence>
<dbReference type="InterPro" id="IPR010998">
    <property type="entry name" value="Integrase_recombinase_N"/>
</dbReference>
<dbReference type="Gene3D" id="1.10.150.130">
    <property type="match status" value="1"/>
</dbReference>
<sequence>MNPLQKTYQESLHLYLDRLRLRNYSENTIRTYQHMFKQFLRHLWPLPLHKLSSEHITDYHLELIVDKGYSVSYQNQSINAIKFYIEHILGYPKQHFALIRPKRSVKLPVVFTLEEAASIINSPNNLKHQAVLTLIYASGLRISECINLQMTDIDSKSMCIWVRDGKGGKDRMTLLSCMELDLLRRYYKKYKPVKWLFEGRKGERYSTSSIRQVFKKSLYTTKVNKLATVHTLRHSFATHLLENGTNLRYIQKLLGHNSSKTTEIYTHVSTENLTNIISPLELHKKKYI</sequence>
<dbReference type="Pfam" id="PF13495">
    <property type="entry name" value="Phage_int_SAM_4"/>
    <property type="match status" value="1"/>
</dbReference>
<protein>
    <submittedName>
        <fullName evidence="8">Site-specific integrase</fullName>
    </submittedName>
</protein>
<dbReference type="Proteomes" id="UP000829517">
    <property type="component" value="Unassembled WGS sequence"/>
</dbReference>
<proteinExistence type="inferred from homology"/>
<dbReference type="PROSITE" id="PS51898">
    <property type="entry name" value="TYR_RECOMBINASE"/>
    <property type="match status" value="1"/>
</dbReference>
<evidence type="ECO:0000313" key="8">
    <source>
        <dbReference type="EMBL" id="MCF8714508.1"/>
    </source>
</evidence>
<comment type="similarity">
    <text evidence="1">Belongs to the 'phage' integrase family.</text>
</comment>
<evidence type="ECO:0000256" key="5">
    <source>
        <dbReference type="PROSITE-ProRule" id="PRU01248"/>
    </source>
</evidence>
<dbReference type="InterPro" id="IPR013762">
    <property type="entry name" value="Integrase-like_cat_sf"/>
</dbReference>
<feature type="domain" description="Tyr recombinase" evidence="6">
    <location>
        <begin position="106"/>
        <end position="278"/>
    </location>
</feature>
<keyword evidence="2" id="KW-0229">DNA integration</keyword>
<evidence type="ECO:0000256" key="2">
    <source>
        <dbReference type="ARBA" id="ARBA00022908"/>
    </source>
</evidence>
<comment type="caution">
    <text evidence="8">The sequence shown here is derived from an EMBL/GenBank/DDBJ whole genome shotgun (WGS) entry which is preliminary data.</text>
</comment>
<organism evidence="8 9">
    <name type="scientific">Joostella atrarenae</name>
    <dbReference type="NCBI Taxonomy" id="679257"/>
    <lineage>
        <taxon>Bacteria</taxon>
        <taxon>Pseudomonadati</taxon>
        <taxon>Bacteroidota</taxon>
        <taxon>Flavobacteriia</taxon>
        <taxon>Flavobacteriales</taxon>
        <taxon>Flavobacteriaceae</taxon>
        <taxon>Joostella</taxon>
    </lineage>
</organism>
<dbReference type="InterPro" id="IPR002104">
    <property type="entry name" value="Integrase_catalytic"/>
</dbReference>
<evidence type="ECO:0000256" key="1">
    <source>
        <dbReference type="ARBA" id="ARBA00008857"/>
    </source>
</evidence>
<dbReference type="EMBL" id="JAETXX010000002">
    <property type="protein sequence ID" value="MCF8714508.1"/>
    <property type="molecule type" value="Genomic_DNA"/>
</dbReference>
<accession>A0ABS9J2C4</accession>
<evidence type="ECO:0000256" key="4">
    <source>
        <dbReference type="ARBA" id="ARBA00023172"/>
    </source>
</evidence>
<dbReference type="InterPro" id="IPR050090">
    <property type="entry name" value="Tyrosine_recombinase_XerCD"/>
</dbReference>
<evidence type="ECO:0000259" key="7">
    <source>
        <dbReference type="PROSITE" id="PS51900"/>
    </source>
</evidence>
<name>A0ABS9J2C4_9FLAO</name>
<dbReference type="InterPro" id="IPR044068">
    <property type="entry name" value="CB"/>
</dbReference>
<dbReference type="SUPFAM" id="SSF56349">
    <property type="entry name" value="DNA breaking-rejoining enzymes"/>
    <property type="match status" value="1"/>
</dbReference>
<reference evidence="8 9" key="1">
    <citation type="submission" date="2021-01" db="EMBL/GenBank/DDBJ databases">
        <title>Genome sequencing of Joostella atrarenae M1-2 (= KCTC 23194).</title>
        <authorList>
            <person name="Zakaria M.R."/>
            <person name="Lam M.Q."/>
            <person name="Chong C.S."/>
        </authorList>
    </citation>
    <scope>NUCLEOTIDE SEQUENCE [LARGE SCALE GENOMIC DNA]</scope>
    <source>
        <strain evidence="8 9">M1-2</strain>
    </source>
</reference>
<keyword evidence="3 5" id="KW-0238">DNA-binding</keyword>
<evidence type="ECO:0000259" key="6">
    <source>
        <dbReference type="PROSITE" id="PS51898"/>
    </source>
</evidence>
<keyword evidence="4" id="KW-0233">DNA recombination</keyword>